<dbReference type="GO" id="GO:0016757">
    <property type="term" value="F:glycosyltransferase activity"/>
    <property type="evidence" value="ECO:0007669"/>
    <property type="project" value="UniProtKB-KW"/>
</dbReference>
<dbReference type="Pfam" id="PF00535">
    <property type="entry name" value="Glycos_transf_2"/>
    <property type="match status" value="1"/>
</dbReference>
<evidence type="ECO:0000256" key="3">
    <source>
        <dbReference type="ARBA" id="ARBA00022679"/>
    </source>
</evidence>
<dbReference type="EMBL" id="JACVVX010000004">
    <property type="protein sequence ID" value="MBD0415673.1"/>
    <property type="molecule type" value="Genomic_DNA"/>
</dbReference>
<dbReference type="AlphaFoldDB" id="A0A8J6PWS2"/>
<dbReference type="InterPro" id="IPR001173">
    <property type="entry name" value="Glyco_trans_2-like"/>
</dbReference>
<name>A0A8J6PWS2_9HYPH</name>
<keyword evidence="6" id="KW-1185">Reference proteome</keyword>
<evidence type="ECO:0000256" key="2">
    <source>
        <dbReference type="ARBA" id="ARBA00022676"/>
    </source>
</evidence>
<evidence type="ECO:0000256" key="1">
    <source>
        <dbReference type="ARBA" id="ARBA00006739"/>
    </source>
</evidence>
<evidence type="ECO:0000259" key="4">
    <source>
        <dbReference type="Pfam" id="PF00535"/>
    </source>
</evidence>
<dbReference type="Gene3D" id="3.90.550.10">
    <property type="entry name" value="Spore Coat Polysaccharide Biosynthesis Protein SpsA, Chain A"/>
    <property type="match status" value="1"/>
</dbReference>
<reference evidence="5" key="1">
    <citation type="submission" date="2020-09" db="EMBL/GenBank/DDBJ databases">
        <title>Genome seq and assembly of Tianweitania sp.</title>
        <authorList>
            <person name="Chhetri G."/>
        </authorList>
    </citation>
    <scope>NUCLEOTIDE SEQUENCE</scope>
    <source>
        <strain evidence="5">Rool2</strain>
    </source>
</reference>
<sequence>MELPRLSVIIPHLNEPGDLIRCLRSLDAQRTDISLFEIIVVDNGSKVLPTDACKAIPNVRLERELTPGPGPARNRGASVARADLLAFIDADCLAEPGWARSIIDFMDAHPDVAFLGGAIGIIPSDPGRLSGIEAYERVYSYRAKLYVERHGFAATGNMAVRADVFRAVGPFGGIAAMEDTEWGQKATAAGWRAAYLGEAKVLTPSCKSFSELARRWDRHVAHEFRKIGGGHAALARWIVTSILVAASPLAAPLQIMRTEHLSGPRSRWLALVCLTKVRLYRARRMLDLALHHDTAKFVGAWNREKS</sequence>
<comment type="similarity">
    <text evidence="1">Belongs to the glycosyltransferase 2 family.</text>
</comment>
<evidence type="ECO:0000313" key="5">
    <source>
        <dbReference type="EMBL" id="MBD0415673.1"/>
    </source>
</evidence>
<dbReference type="RefSeq" id="WP_188165120.1">
    <property type="nucleotide sequence ID" value="NZ_JACVVX010000004.1"/>
</dbReference>
<evidence type="ECO:0000313" key="6">
    <source>
        <dbReference type="Proteomes" id="UP000643405"/>
    </source>
</evidence>
<keyword evidence="3" id="KW-0808">Transferase</keyword>
<feature type="domain" description="Glycosyltransferase 2-like" evidence="4">
    <location>
        <begin position="7"/>
        <end position="167"/>
    </location>
</feature>
<dbReference type="PANTHER" id="PTHR43179">
    <property type="entry name" value="RHAMNOSYLTRANSFERASE WBBL"/>
    <property type="match status" value="1"/>
</dbReference>
<dbReference type="PANTHER" id="PTHR43179:SF12">
    <property type="entry name" value="GALACTOFURANOSYLTRANSFERASE GLFT2"/>
    <property type="match status" value="1"/>
</dbReference>
<keyword evidence="2" id="KW-0328">Glycosyltransferase</keyword>
<comment type="caution">
    <text evidence="5">The sequence shown here is derived from an EMBL/GenBank/DDBJ whole genome shotgun (WGS) entry which is preliminary data.</text>
</comment>
<proteinExistence type="inferred from homology"/>
<protein>
    <submittedName>
        <fullName evidence="5">Glycosyltransferase</fullName>
    </submittedName>
</protein>
<dbReference type="Proteomes" id="UP000643405">
    <property type="component" value="Unassembled WGS sequence"/>
</dbReference>
<gene>
    <name evidence="5" type="ORF">ICI42_13495</name>
</gene>
<dbReference type="InterPro" id="IPR029044">
    <property type="entry name" value="Nucleotide-diphossugar_trans"/>
</dbReference>
<dbReference type="SUPFAM" id="SSF53448">
    <property type="entry name" value="Nucleotide-diphospho-sugar transferases"/>
    <property type="match status" value="1"/>
</dbReference>
<organism evidence="5 6">
    <name type="scientific">Oryzicola mucosus</name>
    <dbReference type="NCBI Taxonomy" id="2767425"/>
    <lineage>
        <taxon>Bacteria</taxon>
        <taxon>Pseudomonadati</taxon>
        <taxon>Pseudomonadota</taxon>
        <taxon>Alphaproteobacteria</taxon>
        <taxon>Hyphomicrobiales</taxon>
        <taxon>Phyllobacteriaceae</taxon>
        <taxon>Oryzicola</taxon>
    </lineage>
</organism>
<accession>A0A8J6PWS2</accession>